<dbReference type="GO" id="GO:0005524">
    <property type="term" value="F:ATP binding"/>
    <property type="evidence" value="ECO:0007669"/>
    <property type="project" value="UniProtKB-KW"/>
</dbReference>
<dbReference type="PROSITE" id="PS50110">
    <property type="entry name" value="RESPONSE_REGULATORY"/>
    <property type="match status" value="1"/>
</dbReference>
<dbReference type="PROSITE" id="PS00675">
    <property type="entry name" value="SIGMA54_INTERACT_1"/>
    <property type="match status" value="1"/>
</dbReference>
<dbReference type="InterPro" id="IPR002078">
    <property type="entry name" value="Sigma_54_int"/>
</dbReference>
<dbReference type="GO" id="GO:0000160">
    <property type="term" value="P:phosphorelay signal transduction system"/>
    <property type="evidence" value="ECO:0007669"/>
    <property type="project" value="InterPro"/>
</dbReference>
<dbReference type="GO" id="GO:0006355">
    <property type="term" value="P:regulation of DNA-templated transcription"/>
    <property type="evidence" value="ECO:0007669"/>
    <property type="project" value="InterPro"/>
</dbReference>
<dbReference type="PRINTS" id="PR01590">
    <property type="entry name" value="HTHFIS"/>
</dbReference>
<dbReference type="STRING" id="1220578.FPE01S_01_00230"/>
<sequence>MPGTILLIDDETQLRKLLTRIISLENFTVIEAGSLKEADAAMARHTIDVVLCDVKLPDGNGVDFVKKVKRDHPGQEIILLTAFGNISDGVQAIKNGAFDYIAKGNDNDRILPLLHQATEHVLKQRKSAVRFRDQPHDFNAIIGNSAVITNCISIARRIADSNATVLILGETGTGKEVFAQAIHQNSRRKAFPIIAINCSAFSRDLLESELFGHKAGAFTGAQKDKKGLVELAEHGTLFLDEIGEMPIDLQAKLLRFLENGQYIKLGDTRISKADVRIIAATNRDPVEQVKAGQFREDLYYRLNVLSLILPALRERKADIAALASHFLDLFSSPDHPPRSLSADTLRLLENYPWKGNIRELRNVIERALILTDGPEILPGHLPIEMQQQLQLQDTSHSLSAVEKQHIVKILRHTGGNKTRAADLLGIGLTTLYRKMEEYQISK</sequence>
<evidence type="ECO:0000256" key="4">
    <source>
        <dbReference type="ARBA" id="ARBA00023163"/>
    </source>
</evidence>
<dbReference type="InterPro" id="IPR027417">
    <property type="entry name" value="P-loop_NTPase"/>
</dbReference>
<dbReference type="GO" id="GO:0043565">
    <property type="term" value="F:sequence-specific DNA binding"/>
    <property type="evidence" value="ECO:0007669"/>
    <property type="project" value="InterPro"/>
</dbReference>
<dbReference type="Gene3D" id="3.40.50.2300">
    <property type="match status" value="1"/>
</dbReference>
<dbReference type="SMART" id="SM00448">
    <property type="entry name" value="REC"/>
    <property type="match status" value="1"/>
</dbReference>
<feature type="domain" description="Response regulatory" evidence="7">
    <location>
        <begin position="4"/>
        <end position="118"/>
    </location>
</feature>
<dbReference type="InterPro" id="IPR009057">
    <property type="entry name" value="Homeodomain-like_sf"/>
</dbReference>
<gene>
    <name evidence="8" type="ORF">FPE01S_01_00230</name>
</gene>
<dbReference type="RefSeq" id="WP_046366950.1">
    <property type="nucleotide sequence ID" value="NZ_BBWV01000001.1"/>
</dbReference>
<feature type="domain" description="Sigma-54 factor interaction" evidence="6">
    <location>
        <begin position="141"/>
        <end position="369"/>
    </location>
</feature>
<dbReference type="SMART" id="SM00382">
    <property type="entry name" value="AAA"/>
    <property type="match status" value="1"/>
</dbReference>
<dbReference type="EMBL" id="BBWV01000001">
    <property type="protein sequence ID" value="GAO41012.1"/>
    <property type="molecule type" value="Genomic_DNA"/>
</dbReference>
<evidence type="ECO:0000259" key="6">
    <source>
        <dbReference type="PROSITE" id="PS50045"/>
    </source>
</evidence>
<dbReference type="Gene3D" id="1.10.8.60">
    <property type="match status" value="1"/>
</dbReference>
<dbReference type="InterPro" id="IPR025662">
    <property type="entry name" value="Sigma_54_int_dom_ATP-bd_1"/>
</dbReference>
<evidence type="ECO:0000313" key="9">
    <source>
        <dbReference type="Proteomes" id="UP000033121"/>
    </source>
</evidence>
<dbReference type="SUPFAM" id="SSF52172">
    <property type="entry name" value="CheY-like"/>
    <property type="match status" value="1"/>
</dbReference>
<dbReference type="InterPro" id="IPR011006">
    <property type="entry name" value="CheY-like_superfamily"/>
</dbReference>
<keyword evidence="4" id="KW-0804">Transcription</keyword>
<dbReference type="SUPFAM" id="SSF52540">
    <property type="entry name" value="P-loop containing nucleoside triphosphate hydrolases"/>
    <property type="match status" value="1"/>
</dbReference>
<protein>
    <submittedName>
        <fullName evidence="8">Putative two-component response regulator</fullName>
    </submittedName>
</protein>
<dbReference type="CDD" id="cd00009">
    <property type="entry name" value="AAA"/>
    <property type="match status" value="1"/>
</dbReference>
<accession>A0A0E9MTC7</accession>
<reference evidence="8 9" key="1">
    <citation type="submission" date="2015-04" db="EMBL/GenBank/DDBJ databases">
        <title>Whole genome shotgun sequence of Flavihumibacter petaseus NBRC 106054.</title>
        <authorList>
            <person name="Miyazawa S."/>
            <person name="Hosoyama A."/>
            <person name="Hashimoto M."/>
            <person name="Noguchi M."/>
            <person name="Tsuchikane K."/>
            <person name="Ohji S."/>
            <person name="Yamazoe A."/>
            <person name="Ichikawa N."/>
            <person name="Kimura A."/>
            <person name="Fujita N."/>
        </authorList>
    </citation>
    <scope>NUCLEOTIDE SEQUENCE [LARGE SCALE GENOMIC DNA]</scope>
    <source>
        <strain evidence="8 9">NBRC 106054</strain>
    </source>
</reference>
<dbReference type="AlphaFoldDB" id="A0A0E9MTC7"/>
<dbReference type="InterPro" id="IPR002197">
    <property type="entry name" value="HTH_Fis"/>
</dbReference>
<evidence type="ECO:0000256" key="1">
    <source>
        <dbReference type="ARBA" id="ARBA00022741"/>
    </source>
</evidence>
<dbReference type="Gene3D" id="3.40.50.300">
    <property type="entry name" value="P-loop containing nucleotide triphosphate hydrolases"/>
    <property type="match status" value="1"/>
</dbReference>
<keyword evidence="5" id="KW-0597">Phosphoprotein</keyword>
<keyword evidence="9" id="KW-1185">Reference proteome</keyword>
<comment type="caution">
    <text evidence="8">The sequence shown here is derived from an EMBL/GenBank/DDBJ whole genome shotgun (WGS) entry which is preliminary data.</text>
</comment>
<dbReference type="InterPro" id="IPR003593">
    <property type="entry name" value="AAA+_ATPase"/>
</dbReference>
<evidence type="ECO:0000259" key="7">
    <source>
        <dbReference type="PROSITE" id="PS50110"/>
    </source>
</evidence>
<dbReference type="Pfam" id="PF25601">
    <property type="entry name" value="AAA_lid_14"/>
    <property type="match status" value="1"/>
</dbReference>
<dbReference type="Pfam" id="PF00158">
    <property type="entry name" value="Sigma54_activat"/>
    <property type="match status" value="1"/>
</dbReference>
<dbReference type="PANTHER" id="PTHR32071">
    <property type="entry name" value="TRANSCRIPTIONAL REGULATORY PROTEIN"/>
    <property type="match status" value="1"/>
</dbReference>
<dbReference type="PROSITE" id="PS50045">
    <property type="entry name" value="SIGMA54_INTERACT_4"/>
    <property type="match status" value="1"/>
</dbReference>
<dbReference type="FunFam" id="3.40.50.300:FF:000006">
    <property type="entry name" value="DNA-binding transcriptional regulator NtrC"/>
    <property type="match status" value="1"/>
</dbReference>
<keyword evidence="1" id="KW-0547">Nucleotide-binding</keyword>
<dbReference type="SUPFAM" id="SSF46689">
    <property type="entry name" value="Homeodomain-like"/>
    <property type="match status" value="1"/>
</dbReference>
<dbReference type="InterPro" id="IPR001789">
    <property type="entry name" value="Sig_transdc_resp-reg_receiver"/>
</dbReference>
<dbReference type="InterPro" id="IPR058031">
    <property type="entry name" value="AAA_lid_NorR"/>
</dbReference>
<organism evidence="8 9">
    <name type="scientific">Flavihumibacter petaseus NBRC 106054</name>
    <dbReference type="NCBI Taxonomy" id="1220578"/>
    <lineage>
        <taxon>Bacteria</taxon>
        <taxon>Pseudomonadati</taxon>
        <taxon>Bacteroidota</taxon>
        <taxon>Chitinophagia</taxon>
        <taxon>Chitinophagales</taxon>
        <taxon>Chitinophagaceae</taxon>
        <taxon>Flavihumibacter</taxon>
    </lineage>
</organism>
<feature type="modified residue" description="4-aspartylphosphate" evidence="5">
    <location>
        <position position="53"/>
    </location>
</feature>
<evidence type="ECO:0000256" key="3">
    <source>
        <dbReference type="ARBA" id="ARBA00023015"/>
    </source>
</evidence>
<dbReference type="OrthoDB" id="9767106at2"/>
<dbReference type="Pfam" id="PF02954">
    <property type="entry name" value="HTH_8"/>
    <property type="match status" value="1"/>
</dbReference>
<dbReference type="Pfam" id="PF00072">
    <property type="entry name" value="Response_reg"/>
    <property type="match status" value="1"/>
</dbReference>
<dbReference type="PANTHER" id="PTHR32071:SF121">
    <property type="entry name" value="SIGMA L-DEPENDENT TRANSCRIPTIONAL REGULATOR YQIR-RELATED"/>
    <property type="match status" value="1"/>
</dbReference>
<name>A0A0E9MTC7_9BACT</name>
<evidence type="ECO:0000256" key="2">
    <source>
        <dbReference type="ARBA" id="ARBA00022840"/>
    </source>
</evidence>
<dbReference type="Gene3D" id="1.10.10.60">
    <property type="entry name" value="Homeodomain-like"/>
    <property type="match status" value="1"/>
</dbReference>
<proteinExistence type="predicted"/>
<evidence type="ECO:0000256" key="5">
    <source>
        <dbReference type="PROSITE-ProRule" id="PRU00169"/>
    </source>
</evidence>
<dbReference type="CDD" id="cd00156">
    <property type="entry name" value="REC"/>
    <property type="match status" value="1"/>
</dbReference>
<keyword evidence="2" id="KW-0067">ATP-binding</keyword>
<dbReference type="Proteomes" id="UP000033121">
    <property type="component" value="Unassembled WGS sequence"/>
</dbReference>
<evidence type="ECO:0000313" key="8">
    <source>
        <dbReference type="EMBL" id="GAO41012.1"/>
    </source>
</evidence>
<keyword evidence="3" id="KW-0805">Transcription regulation</keyword>